<keyword evidence="1" id="KW-0812">Transmembrane</keyword>
<keyword evidence="3" id="KW-1185">Reference proteome</keyword>
<reference evidence="2 3" key="1">
    <citation type="submission" date="2023-12" db="EMBL/GenBank/DDBJ databases">
        <title>Genomic sequences of Capnocytophaga and Parvimonas strains.</title>
        <authorList>
            <person name="Watt R.M."/>
            <person name="Wang M."/>
            <person name="Yang T."/>
            <person name="Tong W.M."/>
        </authorList>
    </citation>
    <scope>NUCLEOTIDE SEQUENCE [LARGE SCALE GENOMIC DNA]</scope>
    <source>
        <strain evidence="2 3">CCUG 13096</strain>
    </source>
</reference>
<keyword evidence="1" id="KW-1133">Transmembrane helix</keyword>
<dbReference type="PROSITE" id="PS51257">
    <property type="entry name" value="PROKAR_LIPOPROTEIN"/>
    <property type="match status" value="1"/>
</dbReference>
<keyword evidence="1" id="KW-0472">Membrane</keyword>
<dbReference type="Proteomes" id="UP001311730">
    <property type="component" value="Unassembled WGS sequence"/>
</dbReference>
<organism evidence="2 3">
    <name type="scientific">Capnocytophaga gingivalis</name>
    <dbReference type="NCBI Taxonomy" id="1017"/>
    <lineage>
        <taxon>Bacteria</taxon>
        <taxon>Pseudomonadati</taxon>
        <taxon>Bacteroidota</taxon>
        <taxon>Flavobacteriia</taxon>
        <taxon>Flavobacteriales</taxon>
        <taxon>Flavobacteriaceae</taxon>
        <taxon>Capnocytophaga</taxon>
    </lineage>
</organism>
<dbReference type="InterPro" id="IPR010664">
    <property type="entry name" value="LipoPS_assembly_LptC-rel"/>
</dbReference>
<accession>A0ABU5Z989</accession>
<feature type="transmembrane region" description="Helical" evidence="1">
    <location>
        <begin position="9"/>
        <end position="26"/>
    </location>
</feature>
<evidence type="ECO:0000313" key="3">
    <source>
        <dbReference type="Proteomes" id="UP001311730"/>
    </source>
</evidence>
<sequence length="187" mass="21858">MIRTYIKKLFLVRNIVGLFVLTMFFSCDDEPQKKQLQQDKIPNGETYDFRLLYTDSAKVRTILESSLNKDFSNQRFPYTEFPEGLVLRLYDDAGHENIIRAKYAIYYLPTEVVELRDSVSLSTYEGKLLKTSQLFWQASSDWVFTERPFEFVDSLQGTVTKGIGMDFDKRFTHLKAHKITGIIPIKE</sequence>
<evidence type="ECO:0000313" key="2">
    <source>
        <dbReference type="EMBL" id="MEB3074031.1"/>
    </source>
</evidence>
<evidence type="ECO:0000256" key="1">
    <source>
        <dbReference type="SAM" id="Phobius"/>
    </source>
</evidence>
<dbReference type="Pfam" id="PF06835">
    <property type="entry name" value="LptC"/>
    <property type="match status" value="1"/>
</dbReference>
<gene>
    <name evidence="2" type="primary">lptC</name>
    <name evidence="2" type="ORF">VJJ08_01795</name>
</gene>
<protein>
    <submittedName>
        <fullName evidence="2">LPS export ABC transporter periplasmic protein LptC</fullName>
    </submittedName>
</protein>
<dbReference type="NCBIfam" id="TIGR04409">
    <property type="entry name" value="LptC_YrbK"/>
    <property type="match status" value="1"/>
</dbReference>
<dbReference type="EMBL" id="JAYKBW010000002">
    <property type="protein sequence ID" value="MEB3074031.1"/>
    <property type="molecule type" value="Genomic_DNA"/>
</dbReference>
<comment type="caution">
    <text evidence="2">The sequence shown here is derived from an EMBL/GenBank/DDBJ whole genome shotgun (WGS) entry which is preliminary data.</text>
</comment>
<dbReference type="InterPro" id="IPR026265">
    <property type="entry name" value="LptC"/>
</dbReference>
<dbReference type="RefSeq" id="WP_323982505.1">
    <property type="nucleotide sequence ID" value="NZ_JAYKBW010000002.1"/>
</dbReference>
<proteinExistence type="predicted"/>
<name>A0ABU5Z989_9FLAO</name>